<dbReference type="Proteomes" id="UP001057402">
    <property type="component" value="Chromosome 1"/>
</dbReference>
<keyword evidence="2" id="KW-1185">Reference proteome</keyword>
<organism evidence="1 2">
    <name type="scientific">Melastoma candidum</name>
    <dbReference type="NCBI Taxonomy" id="119954"/>
    <lineage>
        <taxon>Eukaryota</taxon>
        <taxon>Viridiplantae</taxon>
        <taxon>Streptophyta</taxon>
        <taxon>Embryophyta</taxon>
        <taxon>Tracheophyta</taxon>
        <taxon>Spermatophyta</taxon>
        <taxon>Magnoliopsida</taxon>
        <taxon>eudicotyledons</taxon>
        <taxon>Gunneridae</taxon>
        <taxon>Pentapetalae</taxon>
        <taxon>rosids</taxon>
        <taxon>malvids</taxon>
        <taxon>Myrtales</taxon>
        <taxon>Melastomataceae</taxon>
        <taxon>Melastomatoideae</taxon>
        <taxon>Melastomateae</taxon>
        <taxon>Melastoma</taxon>
    </lineage>
</organism>
<protein>
    <submittedName>
        <fullName evidence="1">Uncharacterized protein</fullName>
    </submittedName>
</protein>
<name>A0ACB9SHJ6_9MYRT</name>
<sequence length="166" mass="19280">MELRLEFESSMAKGIWKVLKVILMVIWKRLKIEHRKLIQGILETIKQGKLERSARKVFHIDFSTNDYEFSCKNSPNPMVRFELAKNKRSYLPSCIRLPTVIEDYVDNECYTGKNGDMVVSVMGTPVFIPLGLSPLFSPRLMSFLNCSPDGEVDRKAEEFIRRFRGQ</sequence>
<comment type="caution">
    <text evidence="1">The sequence shown here is derived from an EMBL/GenBank/DDBJ whole genome shotgun (WGS) entry which is preliminary data.</text>
</comment>
<dbReference type="EMBL" id="CM042880">
    <property type="protein sequence ID" value="KAI4387667.1"/>
    <property type="molecule type" value="Genomic_DNA"/>
</dbReference>
<proteinExistence type="predicted"/>
<reference evidence="2" key="1">
    <citation type="journal article" date="2023" name="Front. Plant Sci.">
        <title>Chromosomal-level genome assembly of Melastoma candidum provides insights into trichome evolution.</title>
        <authorList>
            <person name="Zhong Y."/>
            <person name="Wu W."/>
            <person name="Sun C."/>
            <person name="Zou P."/>
            <person name="Liu Y."/>
            <person name="Dai S."/>
            <person name="Zhou R."/>
        </authorList>
    </citation>
    <scope>NUCLEOTIDE SEQUENCE [LARGE SCALE GENOMIC DNA]</scope>
</reference>
<evidence type="ECO:0000313" key="1">
    <source>
        <dbReference type="EMBL" id="KAI4387667.1"/>
    </source>
</evidence>
<accession>A0ACB9SHJ6</accession>
<evidence type="ECO:0000313" key="2">
    <source>
        <dbReference type="Proteomes" id="UP001057402"/>
    </source>
</evidence>
<gene>
    <name evidence="1" type="ORF">MLD38_000083</name>
</gene>